<feature type="region of interest" description="Disordered" evidence="1">
    <location>
        <begin position="86"/>
        <end position="115"/>
    </location>
</feature>
<organism evidence="2 3">
    <name type="scientific">Eimeria tenella</name>
    <name type="common">Coccidian parasite</name>
    <dbReference type="NCBI Taxonomy" id="5802"/>
    <lineage>
        <taxon>Eukaryota</taxon>
        <taxon>Sar</taxon>
        <taxon>Alveolata</taxon>
        <taxon>Apicomplexa</taxon>
        <taxon>Conoidasida</taxon>
        <taxon>Coccidia</taxon>
        <taxon>Eucoccidiorida</taxon>
        <taxon>Eimeriorina</taxon>
        <taxon>Eimeriidae</taxon>
        <taxon>Eimeria</taxon>
    </lineage>
</organism>
<dbReference type="RefSeq" id="XP_013235098.1">
    <property type="nucleotide sequence ID" value="XM_013379644.1"/>
</dbReference>
<dbReference type="AlphaFoldDB" id="U6L6Y1"/>
<accession>U6L6Y1</accession>
<keyword evidence="3" id="KW-1185">Reference proteome</keyword>
<evidence type="ECO:0000256" key="1">
    <source>
        <dbReference type="SAM" id="MobiDB-lite"/>
    </source>
</evidence>
<evidence type="ECO:0000313" key="3">
    <source>
        <dbReference type="Proteomes" id="UP000030747"/>
    </source>
</evidence>
<reference evidence="2" key="1">
    <citation type="submission" date="2013-10" db="EMBL/GenBank/DDBJ databases">
        <title>Genomic analysis of the causative agents of coccidiosis in chickens.</title>
        <authorList>
            <person name="Reid A.J."/>
            <person name="Blake D."/>
            <person name="Billington K."/>
            <person name="Browne H."/>
            <person name="Dunn M."/>
            <person name="Hung S."/>
            <person name="Kawahara F."/>
            <person name="Miranda-Saavedra D."/>
            <person name="Mourier T."/>
            <person name="Nagra H."/>
            <person name="Otto T.D."/>
            <person name="Rawlings N."/>
            <person name="Sanchez A."/>
            <person name="Sanders M."/>
            <person name="Subramaniam C."/>
            <person name="Tay Y."/>
            <person name="Dear P."/>
            <person name="Doerig C."/>
            <person name="Gruber A."/>
            <person name="Parkinson J."/>
            <person name="Shirley M."/>
            <person name="Wan K.L."/>
            <person name="Berriman M."/>
            <person name="Tomley F."/>
            <person name="Pain A."/>
        </authorList>
    </citation>
    <scope>NUCLEOTIDE SEQUENCE [LARGE SCALE GENOMIC DNA]</scope>
    <source>
        <strain evidence="2">Houghton</strain>
    </source>
</reference>
<dbReference type="VEuPathDB" id="ToxoDB:ETH_00023885"/>
<gene>
    <name evidence="2" type="ORF">ETH_00023885</name>
</gene>
<name>U6L6Y1_EIMTE</name>
<sequence length="115" mass="12019">MHKQWLHVVVVETEEEYPDSSVFLVGRWGWTTAAARHCSSSSSSSRLRLPSPADICPHDVSTTASGAPPCSSPAAAAAAAAAAALKTLPSPRGPSSSEDIFDISTPPFSEKSIQL</sequence>
<dbReference type="EMBL" id="HG676932">
    <property type="protein sequence ID" value="CDJ44349.1"/>
    <property type="molecule type" value="Genomic_DNA"/>
</dbReference>
<evidence type="ECO:0000313" key="2">
    <source>
        <dbReference type="EMBL" id="CDJ44349.1"/>
    </source>
</evidence>
<dbReference type="Proteomes" id="UP000030747">
    <property type="component" value="Unassembled WGS sequence"/>
</dbReference>
<dbReference type="VEuPathDB" id="ToxoDB:ETH2_1563400"/>
<reference evidence="2" key="2">
    <citation type="submission" date="2013-10" db="EMBL/GenBank/DDBJ databases">
        <authorList>
            <person name="Aslett M."/>
        </authorList>
    </citation>
    <scope>NUCLEOTIDE SEQUENCE [LARGE SCALE GENOMIC DNA]</scope>
    <source>
        <strain evidence="2">Houghton</strain>
    </source>
</reference>
<proteinExistence type="predicted"/>
<protein>
    <submittedName>
        <fullName evidence="2">Uncharacterized protein</fullName>
    </submittedName>
</protein>
<dbReference type="GeneID" id="25253889"/>